<proteinExistence type="predicted"/>
<evidence type="ECO:0000313" key="2">
    <source>
        <dbReference type="EMBL" id="OEF96748.1"/>
    </source>
</evidence>
<accession>A0A1E5G1G2</accession>
<dbReference type="EMBL" id="MIJE01000030">
    <property type="protein sequence ID" value="OEF96748.1"/>
    <property type="molecule type" value="Genomic_DNA"/>
</dbReference>
<keyword evidence="3" id="KW-1185">Reference proteome</keyword>
<evidence type="ECO:0000256" key="1">
    <source>
        <dbReference type="ARBA" id="ARBA00023186"/>
    </source>
</evidence>
<dbReference type="AlphaFoldDB" id="A0A1E5G1G2"/>
<dbReference type="SUPFAM" id="SSF89155">
    <property type="entry name" value="TorD-like"/>
    <property type="match status" value="1"/>
</dbReference>
<dbReference type="PANTHER" id="PTHR34227:SF1">
    <property type="entry name" value="DIMETHYL SULFOXIDE REDUCTASE CHAPERONE-RELATED"/>
    <property type="match status" value="1"/>
</dbReference>
<keyword evidence="1" id="KW-0143">Chaperone</keyword>
<comment type="caution">
    <text evidence="2">The sequence shown here is derived from an EMBL/GenBank/DDBJ whole genome shotgun (WGS) entry which is preliminary data.</text>
</comment>
<dbReference type="STRING" id="766136.BHF68_06660"/>
<dbReference type="RefSeq" id="WP_069643331.1">
    <property type="nucleotide sequence ID" value="NZ_MIJE01000030.1"/>
</dbReference>
<dbReference type="Gene3D" id="1.10.3480.10">
    <property type="entry name" value="TorD-like"/>
    <property type="match status" value="1"/>
</dbReference>
<dbReference type="InterPro" id="IPR050289">
    <property type="entry name" value="TorD/DmsD_chaperones"/>
</dbReference>
<evidence type="ECO:0000313" key="3">
    <source>
        <dbReference type="Proteomes" id="UP000094296"/>
    </source>
</evidence>
<organism evidence="2 3">
    <name type="scientific">Desulfuribacillus alkaliarsenatis</name>
    <dbReference type="NCBI Taxonomy" id="766136"/>
    <lineage>
        <taxon>Bacteria</taxon>
        <taxon>Bacillati</taxon>
        <taxon>Bacillota</taxon>
        <taxon>Desulfuribacillia</taxon>
        <taxon>Desulfuribacillales</taxon>
        <taxon>Desulfuribacillaceae</taxon>
        <taxon>Desulfuribacillus</taxon>
    </lineage>
</organism>
<name>A0A1E5G1G2_9FIRM</name>
<sequence length="208" mass="24471">MQNNMQKQAMVEMFQLLAEFYKYPNREFYEYISEENIQEELKQLVNGAGMDFAIQIYKPFASFDEMRIEYTRAFIGIDKPAATPVESIYKVWTTDETATMAFAKSKGYLMGDSALHVQHLLEKFQLEIPEELGKKPDHISVLLELQSYILEHESDEAALQFAKDHFDWIRDFKQEIEKVEGHEFYIYTTELLIDVIEETKVLLTKNIK</sequence>
<dbReference type="PANTHER" id="PTHR34227">
    <property type="entry name" value="CHAPERONE PROTEIN YCDY"/>
    <property type="match status" value="1"/>
</dbReference>
<dbReference type="InterPro" id="IPR020945">
    <property type="entry name" value="DMSO/NO3_reduct_chaperone"/>
</dbReference>
<gene>
    <name evidence="2" type="ORF">BHF68_06660</name>
</gene>
<dbReference type="InterPro" id="IPR036411">
    <property type="entry name" value="TorD-like_sf"/>
</dbReference>
<dbReference type="Proteomes" id="UP000094296">
    <property type="component" value="Unassembled WGS sequence"/>
</dbReference>
<protein>
    <submittedName>
        <fullName evidence="2">Uncharacterized protein</fullName>
    </submittedName>
</protein>
<dbReference type="OrthoDB" id="1808217at2"/>
<dbReference type="Pfam" id="PF02613">
    <property type="entry name" value="Nitrate_red_del"/>
    <property type="match status" value="1"/>
</dbReference>
<reference evidence="2 3" key="1">
    <citation type="submission" date="2016-09" db="EMBL/GenBank/DDBJ databases">
        <title>Draft genome sequence for the type strain of Desulfuribacillus alkaliarsenatis AHT28, an obligately anaerobic, sulfidogenic bacterium isolated from Russian soda lake sediments.</title>
        <authorList>
            <person name="Abin C.A."/>
            <person name="Hollibaugh J.T."/>
        </authorList>
    </citation>
    <scope>NUCLEOTIDE SEQUENCE [LARGE SCALE GENOMIC DNA]</scope>
    <source>
        <strain evidence="2 3">AHT28</strain>
    </source>
</reference>